<keyword evidence="11" id="KW-1185">Reference proteome</keyword>
<dbReference type="PANTHER" id="PTHR15549">
    <property type="entry name" value="PAIRED IMMUNOGLOBULIN-LIKE TYPE 2 RECEPTOR"/>
    <property type="match status" value="1"/>
</dbReference>
<evidence type="ECO:0000313" key="11">
    <source>
        <dbReference type="Proteomes" id="UP000799438"/>
    </source>
</evidence>
<comment type="similarity">
    <text evidence="2">Belongs to the peptidase A1 family.</text>
</comment>
<evidence type="ECO:0000256" key="2">
    <source>
        <dbReference type="ARBA" id="ARBA00007447"/>
    </source>
</evidence>
<dbReference type="OrthoDB" id="4074350at2759"/>
<dbReference type="PRINTS" id="PR00792">
    <property type="entry name" value="PEPSIN"/>
</dbReference>
<feature type="region of interest" description="Disordered" evidence="6">
    <location>
        <begin position="413"/>
        <end position="437"/>
    </location>
</feature>
<keyword evidence="3 7" id="KW-0812">Transmembrane</keyword>
<feature type="domain" description="Peptidase A1" evidence="9">
    <location>
        <begin position="48"/>
        <end position="395"/>
    </location>
</feature>
<evidence type="ECO:0000256" key="6">
    <source>
        <dbReference type="SAM" id="MobiDB-lite"/>
    </source>
</evidence>
<keyword evidence="5 7" id="KW-0472">Membrane</keyword>
<feature type="region of interest" description="Disordered" evidence="6">
    <location>
        <begin position="585"/>
        <end position="617"/>
    </location>
</feature>
<dbReference type="InterPro" id="IPR021109">
    <property type="entry name" value="Peptidase_aspartic_dom_sf"/>
</dbReference>
<evidence type="ECO:0000256" key="1">
    <source>
        <dbReference type="ARBA" id="ARBA00004167"/>
    </source>
</evidence>
<dbReference type="GO" id="GO:0006508">
    <property type="term" value="P:proteolysis"/>
    <property type="evidence" value="ECO:0007669"/>
    <property type="project" value="InterPro"/>
</dbReference>
<evidence type="ECO:0000256" key="8">
    <source>
        <dbReference type="SAM" id="SignalP"/>
    </source>
</evidence>
<feature type="signal peptide" evidence="8">
    <location>
        <begin position="1"/>
        <end position="22"/>
    </location>
</feature>
<dbReference type="InterPro" id="IPR051694">
    <property type="entry name" value="Immunoregulatory_rcpt-like"/>
</dbReference>
<dbReference type="AlphaFoldDB" id="A0A6A6BCC8"/>
<dbReference type="EMBL" id="ML995488">
    <property type="protein sequence ID" value="KAF2140925.1"/>
    <property type="molecule type" value="Genomic_DNA"/>
</dbReference>
<feature type="compositionally biased region" description="Basic and acidic residues" evidence="6">
    <location>
        <begin position="518"/>
        <end position="531"/>
    </location>
</feature>
<evidence type="ECO:0000256" key="7">
    <source>
        <dbReference type="SAM" id="Phobius"/>
    </source>
</evidence>
<evidence type="ECO:0000259" key="9">
    <source>
        <dbReference type="PROSITE" id="PS51767"/>
    </source>
</evidence>
<dbReference type="Pfam" id="PF00026">
    <property type="entry name" value="Asp"/>
    <property type="match status" value="1"/>
</dbReference>
<evidence type="ECO:0000256" key="5">
    <source>
        <dbReference type="ARBA" id="ARBA00023136"/>
    </source>
</evidence>
<dbReference type="Proteomes" id="UP000799438">
    <property type="component" value="Unassembled WGS sequence"/>
</dbReference>
<evidence type="ECO:0000313" key="10">
    <source>
        <dbReference type="EMBL" id="KAF2140925.1"/>
    </source>
</evidence>
<gene>
    <name evidence="10" type="ORF">K452DRAFT_288326</name>
</gene>
<keyword evidence="4 7" id="KW-1133">Transmembrane helix</keyword>
<name>A0A6A6BCC8_9PEZI</name>
<dbReference type="GO" id="GO:0016020">
    <property type="term" value="C:membrane"/>
    <property type="evidence" value="ECO:0007669"/>
    <property type="project" value="UniProtKB-SubCell"/>
</dbReference>
<proteinExistence type="inferred from homology"/>
<sequence>MLILRIRSLIALSISFTRLSIAANDTNTPKPLSLAPTQYWDGNDGPWSTFSFTVGTPPQSLRLLPATGREATWPILPEGCQDSEDGNFDACEDGRGKLFYINESTSWKDEGLWELALWLENQLGAGEDARGHFGFDTVGLGWPSEDLPSLEGMVVGGIADKTLGYEGVFGLDPKPSNFSDLNNPQPSILHTLRNQTYIPSTSWAYTAGVYNNAPKVYGSLTLGGYDTARFEPNNLTFPFGPDISRQLLLVVQEVSTSVSDNPLMSTPDYWFIESIVSSMWFPLDVCEAFEAAFGITWDEEYSLYLISNETKHSQLIKENAEITFKLSASKTGPSFNLHLPYTSLALNASAPIYPNATRYFPLKRADNDTQYTLGRAFLQHAYVVVDYDRGNFSVAQARLPDISEKQTIVPIYAPVDEKATNTTTPNTDNTDKDNGSSGLSTGAIVGIVIGAIAALAILLALLFLLRRRRARARAAAAAASQDYQKAELDANPAGQPGFQPPQPLQSTPSGELDAAANSKHEMPGSKEDGDVAAKWRAVELESQREVAEMGAPLEERAELDASPVAPVEMPAGQVGAAELDGIGRQGRAELDGEGAKEGVGEGRGKHGDEVDGERRGV</sequence>
<accession>A0A6A6BCC8</accession>
<dbReference type="InterPro" id="IPR033121">
    <property type="entry name" value="PEPTIDASE_A1"/>
</dbReference>
<dbReference type="RefSeq" id="XP_033396638.1">
    <property type="nucleotide sequence ID" value="XM_033540632.1"/>
</dbReference>
<comment type="subcellular location">
    <subcellularLocation>
        <location evidence="1">Membrane</location>
        <topology evidence="1">Single-pass membrane protein</topology>
    </subcellularLocation>
</comment>
<protein>
    <recommendedName>
        <fullName evidence="9">Peptidase A1 domain-containing protein</fullName>
    </recommendedName>
</protein>
<dbReference type="Gene3D" id="2.40.70.10">
    <property type="entry name" value="Acid Proteases"/>
    <property type="match status" value="2"/>
</dbReference>
<dbReference type="SUPFAM" id="SSF50630">
    <property type="entry name" value="Acid proteases"/>
    <property type="match status" value="1"/>
</dbReference>
<dbReference type="PROSITE" id="PS51767">
    <property type="entry name" value="PEPTIDASE_A1"/>
    <property type="match status" value="1"/>
</dbReference>
<reference evidence="10" key="1">
    <citation type="journal article" date="2020" name="Stud. Mycol.">
        <title>101 Dothideomycetes genomes: a test case for predicting lifestyles and emergence of pathogens.</title>
        <authorList>
            <person name="Haridas S."/>
            <person name="Albert R."/>
            <person name="Binder M."/>
            <person name="Bloem J."/>
            <person name="Labutti K."/>
            <person name="Salamov A."/>
            <person name="Andreopoulos B."/>
            <person name="Baker S."/>
            <person name="Barry K."/>
            <person name="Bills G."/>
            <person name="Bluhm B."/>
            <person name="Cannon C."/>
            <person name="Castanera R."/>
            <person name="Culley D."/>
            <person name="Daum C."/>
            <person name="Ezra D."/>
            <person name="Gonzalez J."/>
            <person name="Henrissat B."/>
            <person name="Kuo A."/>
            <person name="Liang C."/>
            <person name="Lipzen A."/>
            <person name="Lutzoni F."/>
            <person name="Magnuson J."/>
            <person name="Mondo S."/>
            <person name="Nolan M."/>
            <person name="Ohm R."/>
            <person name="Pangilinan J."/>
            <person name="Park H.-J."/>
            <person name="Ramirez L."/>
            <person name="Alfaro M."/>
            <person name="Sun H."/>
            <person name="Tritt A."/>
            <person name="Yoshinaga Y."/>
            <person name="Zwiers L.-H."/>
            <person name="Turgeon B."/>
            <person name="Goodwin S."/>
            <person name="Spatafora J."/>
            <person name="Crous P."/>
            <person name="Grigoriev I."/>
        </authorList>
    </citation>
    <scope>NUCLEOTIDE SEQUENCE</scope>
    <source>
        <strain evidence="10">CBS 121167</strain>
    </source>
</reference>
<dbReference type="GO" id="GO:0004190">
    <property type="term" value="F:aspartic-type endopeptidase activity"/>
    <property type="evidence" value="ECO:0007669"/>
    <property type="project" value="InterPro"/>
</dbReference>
<dbReference type="InterPro" id="IPR001461">
    <property type="entry name" value="Aspartic_peptidase_A1"/>
</dbReference>
<feature type="transmembrane region" description="Helical" evidence="7">
    <location>
        <begin position="443"/>
        <end position="465"/>
    </location>
</feature>
<feature type="region of interest" description="Disordered" evidence="6">
    <location>
        <begin position="489"/>
        <end position="531"/>
    </location>
</feature>
<dbReference type="GO" id="GO:0071944">
    <property type="term" value="C:cell periphery"/>
    <property type="evidence" value="ECO:0007669"/>
    <property type="project" value="UniProtKB-ARBA"/>
</dbReference>
<feature type="compositionally biased region" description="Basic and acidic residues" evidence="6">
    <location>
        <begin position="586"/>
        <end position="617"/>
    </location>
</feature>
<evidence type="ECO:0000256" key="3">
    <source>
        <dbReference type="ARBA" id="ARBA00022692"/>
    </source>
</evidence>
<organism evidence="10 11">
    <name type="scientific">Aplosporella prunicola CBS 121167</name>
    <dbReference type="NCBI Taxonomy" id="1176127"/>
    <lineage>
        <taxon>Eukaryota</taxon>
        <taxon>Fungi</taxon>
        <taxon>Dikarya</taxon>
        <taxon>Ascomycota</taxon>
        <taxon>Pezizomycotina</taxon>
        <taxon>Dothideomycetes</taxon>
        <taxon>Dothideomycetes incertae sedis</taxon>
        <taxon>Botryosphaeriales</taxon>
        <taxon>Aplosporellaceae</taxon>
        <taxon>Aplosporella</taxon>
    </lineage>
</organism>
<feature type="chain" id="PRO_5025337293" description="Peptidase A1 domain-containing protein" evidence="8">
    <location>
        <begin position="23"/>
        <end position="617"/>
    </location>
</feature>
<keyword evidence="8" id="KW-0732">Signal</keyword>
<dbReference type="GeneID" id="54298128"/>
<evidence type="ECO:0000256" key="4">
    <source>
        <dbReference type="ARBA" id="ARBA00022989"/>
    </source>
</evidence>